<keyword evidence="3" id="KW-0031">Aminopeptidase</keyword>
<dbReference type="Pfam" id="PF01433">
    <property type="entry name" value="Peptidase_M1"/>
    <property type="match status" value="1"/>
</dbReference>
<dbReference type="GO" id="GO:0008237">
    <property type="term" value="F:metallopeptidase activity"/>
    <property type="evidence" value="ECO:0007669"/>
    <property type="project" value="InterPro"/>
</dbReference>
<keyword evidence="1" id="KW-1133">Transmembrane helix</keyword>
<comment type="caution">
    <text evidence="3">The sequence shown here is derived from an EMBL/GenBank/DDBJ whole genome shotgun (WGS) entry which is preliminary data.</text>
</comment>
<accession>A0A7W7IRH1</accession>
<dbReference type="GO" id="GO:0004177">
    <property type="term" value="F:aminopeptidase activity"/>
    <property type="evidence" value="ECO:0007669"/>
    <property type="project" value="UniProtKB-KW"/>
</dbReference>
<evidence type="ECO:0000313" key="3">
    <source>
        <dbReference type="EMBL" id="MBB4799191.1"/>
    </source>
</evidence>
<feature type="transmembrane region" description="Helical" evidence="1">
    <location>
        <begin position="565"/>
        <end position="587"/>
    </location>
</feature>
<feature type="transmembrane region" description="Helical" evidence="1">
    <location>
        <begin position="444"/>
        <end position="464"/>
    </location>
</feature>
<feature type="transmembrane region" description="Helical" evidence="1">
    <location>
        <begin position="18"/>
        <end position="36"/>
    </location>
</feature>
<evidence type="ECO:0000259" key="2">
    <source>
        <dbReference type="Pfam" id="PF01433"/>
    </source>
</evidence>
<dbReference type="GO" id="GO:0008270">
    <property type="term" value="F:zinc ion binding"/>
    <property type="evidence" value="ECO:0007669"/>
    <property type="project" value="InterPro"/>
</dbReference>
<dbReference type="Gene3D" id="1.10.390.10">
    <property type="entry name" value="Neutral Protease Domain 2"/>
    <property type="match status" value="1"/>
</dbReference>
<name>A0A7W7IRH1_9CAUL</name>
<evidence type="ECO:0000256" key="1">
    <source>
        <dbReference type="SAM" id="Phobius"/>
    </source>
</evidence>
<dbReference type="InterPro" id="IPR014782">
    <property type="entry name" value="Peptidase_M1_dom"/>
</dbReference>
<feature type="transmembrane region" description="Helical" evidence="1">
    <location>
        <begin position="476"/>
        <end position="498"/>
    </location>
</feature>
<keyword evidence="4" id="KW-1185">Reference proteome</keyword>
<feature type="transmembrane region" description="Helical" evidence="1">
    <location>
        <begin position="323"/>
        <end position="343"/>
    </location>
</feature>
<feature type="transmembrane region" description="Helical" evidence="1">
    <location>
        <begin position="244"/>
        <end position="261"/>
    </location>
</feature>
<sequence>MFGKVAAFEFRYQLRQPAFWVISILFFLLSFGLVASPNVSLGTGGNVFKNAPYAIAQAHLAFNLFFMLATTAIVANVVVRDATTGFGPMIQASRLSKFDYLYGRFLGAFAVVALAFLSVALGILIGTLMPWVDKETVGPFRPLDYLYGFVVMGLPGLLFSSAVFFTLATVTRSMMATYVGVVGVFILYMTTTSVFGSKPELETLVAWLEPFGAGAYGLATKYWTAAERNTINAPLTGLLLGNKLLWLGVSLAFLAAAWPLYNPSPRGSKLRKQEKLKALAEASPDTAAPIAPLAQPSYGFKAGWTQLISRTAFEMKTVFKSPAYFVMLALGFAFGIAVLLFAGELYGAPVLPVTRVVIETLGGSFGLIVMIISIYYSGELVWRDRERRTHEIIDSTATPDWTFLLPKTLALILVLVSTLLAASVAGMIVQTIKGYTNYEIGKYLFWYVVPQSIGFALTAVLAIVVQSLSPNKFVGWAVMVVYLISTIVLSNMGFDHVLYRYGAGTGMPLSDMNGLGKFAGYAAWMQAYWSAFAIVLLVIAYGLWRRGAETRFMPRLKRLPRRLMGSAGVIGGVALTAFVALGVYAFINTNVWNEYRTQNQQEKLMADYEKTLLKYEKTPQPSITDVKLDLDLYPHQPRLTTKGGYVIENRTDAPLNEVHLRWNYGLKIASLDVQGATLAKEWPEFEYRIYRFATPMQPGEKRTIAFETVLEQRGFKNSGDTTRIVDNGTFVNNGEFGLTIGMGRDGLLSDRSKRRKHGLPAELRMAKLEDESARAHNYIGADWVNADITVTTVADQTPIAPGYKVSDVTKDGRRTARFVTEAPVLNFFSVQSADYQVAKEQHGPIELAVYYHKGHEQNVARMLAGMKASLDYYGTAFSPYQFRQARIIEFPAYQSFAQAFANTMPYSEGIGFIADLTDEEKIDYVTYVTAHEVGHQWWAHQVVGSDQQGSTLLSESLAQYSALMVMEKLYGPDKIRRFLKFELDRYLRSRGMERLEEMPLLRIENQQYIHYQKGGLVMYLLRDQIGEEAVNRALRRVLAQYAFKSAPYPRSLDLVNAIRAEAPADKQALITDLFEKITLYDVAAKSVTATKRADGKWDVALTVEARKLYADGKGEETEAPLNESFDVGLFSAEPGKGAFDQKSVMLMERRPLRSGTQVFRFVTDKKPTFAGIDPYNRWIDRNSDDNVKPVG</sequence>
<keyword evidence="1" id="KW-0472">Membrane</keyword>
<evidence type="ECO:0000313" key="4">
    <source>
        <dbReference type="Proteomes" id="UP000539957"/>
    </source>
</evidence>
<keyword evidence="3" id="KW-0645">Protease</keyword>
<feature type="transmembrane region" description="Helical" evidence="1">
    <location>
        <begin position="409"/>
        <end position="432"/>
    </location>
</feature>
<feature type="transmembrane region" description="Helical" evidence="1">
    <location>
        <begin position="518"/>
        <end position="544"/>
    </location>
</feature>
<dbReference type="Proteomes" id="UP000539957">
    <property type="component" value="Unassembled WGS sequence"/>
</dbReference>
<dbReference type="EMBL" id="JACHKY010000005">
    <property type="protein sequence ID" value="MBB4799191.1"/>
    <property type="molecule type" value="Genomic_DNA"/>
</dbReference>
<feature type="transmembrane region" description="Helical" evidence="1">
    <location>
        <begin position="56"/>
        <end position="79"/>
    </location>
</feature>
<feature type="transmembrane region" description="Helical" evidence="1">
    <location>
        <begin position="100"/>
        <end position="125"/>
    </location>
</feature>
<feature type="transmembrane region" description="Helical" evidence="1">
    <location>
        <begin position="175"/>
        <end position="195"/>
    </location>
</feature>
<gene>
    <name evidence="3" type="ORF">HNP32_002947</name>
</gene>
<feature type="transmembrane region" description="Helical" evidence="1">
    <location>
        <begin position="363"/>
        <end position="382"/>
    </location>
</feature>
<dbReference type="RefSeq" id="WP_184271995.1">
    <property type="nucleotide sequence ID" value="NZ_JACHKY010000005.1"/>
</dbReference>
<feature type="domain" description="Peptidase M1 membrane alanine aminopeptidase" evidence="2">
    <location>
        <begin position="869"/>
        <end position="1060"/>
    </location>
</feature>
<protein>
    <submittedName>
        <fullName evidence="3">Aminopeptidase N</fullName>
    </submittedName>
</protein>
<proteinExistence type="predicted"/>
<dbReference type="InterPro" id="IPR027268">
    <property type="entry name" value="Peptidase_M4/M1_CTD_sf"/>
</dbReference>
<feature type="transmembrane region" description="Helical" evidence="1">
    <location>
        <begin position="145"/>
        <end position="168"/>
    </location>
</feature>
<reference evidence="3 4" key="1">
    <citation type="submission" date="2020-08" db="EMBL/GenBank/DDBJ databases">
        <title>Functional genomics of gut bacteria from endangered species of beetles.</title>
        <authorList>
            <person name="Carlos-Shanley C."/>
        </authorList>
    </citation>
    <scope>NUCLEOTIDE SEQUENCE [LARGE SCALE GENOMIC DNA]</scope>
    <source>
        <strain evidence="3 4">S00123</strain>
    </source>
</reference>
<dbReference type="AlphaFoldDB" id="A0A7W7IRH1"/>
<keyword evidence="3" id="KW-0378">Hydrolase</keyword>
<organism evidence="3 4">
    <name type="scientific">Brevundimonas bullata</name>
    <dbReference type="NCBI Taxonomy" id="13160"/>
    <lineage>
        <taxon>Bacteria</taxon>
        <taxon>Pseudomonadati</taxon>
        <taxon>Pseudomonadota</taxon>
        <taxon>Alphaproteobacteria</taxon>
        <taxon>Caulobacterales</taxon>
        <taxon>Caulobacteraceae</taxon>
        <taxon>Brevundimonas</taxon>
    </lineage>
</organism>
<dbReference type="SUPFAM" id="SSF55486">
    <property type="entry name" value="Metalloproteases ('zincins'), catalytic domain"/>
    <property type="match status" value="1"/>
</dbReference>
<keyword evidence="1" id="KW-0812">Transmembrane</keyword>